<dbReference type="Gene3D" id="3.90.226.10">
    <property type="entry name" value="2-enoyl-CoA Hydratase, Chain A, domain 1"/>
    <property type="match status" value="1"/>
</dbReference>
<dbReference type="GO" id="GO:0003824">
    <property type="term" value="F:catalytic activity"/>
    <property type="evidence" value="ECO:0007669"/>
    <property type="project" value="UniProtKB-ARBA"/>
</dbReference>
<protein>
    <submittedName>
        <fullName evidence="2">Enoyl-CoA hydratase</fullName>
    </submittedName>
</protein>
<dbReference type="InterPro" id="IPR051683">
    <property type="entry name" value="Enoyl-CoA_Hydratase/Isomerase"/>
</dbReference>
<name>A0A423PHW9_9GAMM</name>
<dbReference type="InterPro" id="IPR001753">
    <property type="entry name" value="Enoyl-CoA_hydra/iso"/>
</dbReference>
<organism evidence="2 3">
    <name type="scientific">Salinisphaera orenii YIM 95161</name>
    <dbReference type="NCBI Taxonomy" id="1051139"/>
    <lineage>
        <taxon>Bacteria</taxon>
        <taxon>Pseudomonadati</taxon>
        <taxon>Pseudomonadota</taxon>
        <taxon>Gammaproteobacteria</taxon>
        <taxon>Salinisphaerales</taxon>
        <taxon>Salinisphaeraceae</taxon>
        <taxon>Salinisphaera</taxon>
    </lineage>
</organism>
<dbReference type="PANTHER" id="PTHR42964:SF1">
    <property type="entry name" value="POLYKETIDE BIOSYNTHESIS ENOYL-COA HYDRATASE PKSH-RELATED"/>
    <property type="match status" value="1"/>
</dbReference>
<dbReference type="Proteomes" id="UP000285123">
    <property type="component" value="Unassembled WGS sequence"/>
</dbReference>
<proteinExistence type="inferred from homology"/>
<dbReference type="OrthoDB" id="9807606at2"/>
<comment type="caution">
    <text evidence="2">The sequence shown here is derived from an EMBL/GenBank/DDBJ whole genome shotgun (WGS) entry which is preliminary data.</text>
</comment>
<dbReference type="RefSeq" id="WP_123592192.1">
    <property type="nucleotide sequence ID" value="NZ_AYKF01000120.1"/>
</dbReference>
<accession>A0A423PHW9</accession>
<evidence type="ECO:0000313" key="2">
    <source>
        <dbReference type="EMBL" id="ROO25180.1"/>
    </source>
</evidence>
<dbReference type="CDD" id="cd06558">
    <property type="entry name" value="crotonase-like"/>
    <property type="match status" value="1"/>
</dbReference>
<dbReference type="InterPro" id="IPR029045">
    <property type="entry name" value="ClpP/crotonase-like_dom_sf"/>
</dbReference>
<dbReference type="SUPFAM" id="SSF52096">
    <property type="entry name" value="ClpP/crotonase"/>
    <property type="match status" value="1"/>
</dbReference>
<dbReference type="AlphaFoldDB" id="A0A423PHW9"/>
<dbReference type="PANTHER" id="PTHR42964">
    <property type="entry name" value="ENOYL-COA HYDRATASE"/>
    <property type="match status" value="1"/>
</dbReference>
<evidence type="ECO:0000313" key="3">
    <source>
        <dbReference type="Proteomes" id="UP000285123"/>
    </source>
</evidence>
<dbReference type="EMBL" id="AYKF01000120">
    <property type="protein sequence ID" value="ROO25180.1"/>
    <property type="molecule type" value="Genomic_DNA"/>
</dbReference>
<gene>
    <name evidence="2" type="ORF">SAHL_14865</name>
</gene>
<dbReference type="Pfam" id="PF00378">
    <property type="entry name" value="ECH_1"/>
    <property type="match status" value="1"/>
</dbReference>
<comment type="similarity">
    <text evidence="1">Belongs to the enoyl-CoA hydratase/isomerase family.</text>
</comment>
<evidence type="ECO:0000256" key="1">
    <source>
        <dbReference type="ARBA" id="ARBA00005254"/>
    </source>
</evidence>
<reference evidence="2 3" key="1">
    <citation type="submission" date="2013-10" db="EMBL/GenBank/DDBJ databases">
        <title>Salinisphaera halophila YIM 95161 Genome Sequencing.</title>
        <authorList>
            <person name="Lai Q."/>
            <person name="Li C."/>
            <person name="Shao Z."/>
        </authorList>
    </citation>
    <scope>NUCLEOTIDE SEQUENCE [LARGE SCALE GENOMIC DNA]</scope>
    <source>
        <strain evidence="2 3">YIM 95161</strain>
    </source>
</reference>
<sequence>MSADALVSYRIEHDIAHLRLQRAERHNALVPALLRDLRAVLGHARAAAPRALVLSAAGRSFSTGGDVRAFYDTPRPARRDYAAAVVGELNAAILDLLRLPFPTLVCVQGTVTGGALGLMLACDIAIATPKASFAPWYTAVGFSPDGGWSALLPERIGRTRALEIQLLNRRVGADEAWRIGLVHRLADDDSAQALALDMAASLCAAWPRSVARTLALTRPDIERTRAALDAEYREFLDQIESDEADAGMARFLAAR</sequence>